<evidence type="ECO:0000256" key="4">
    <source>
        <dbReference type="ARBA" id="ARBA00010489"/>
    </source>
</evidence>
<comment type="similarity">
    <text evidence="4">Belongs to the REXO4 family.</text>
</comment>
<dbReference type="SMART" id="SM00479">
    <property type="entry name" value="EXOIII"/>
    <property type="match status" value="1"/>
</dbReference>
<feature type="compositionally biased region" description="Basic and acidic residues" evidence="13">
    <location>
        <begin position="297"/>
        <end position="312"/>
    </location>
</feature>
<dbReference type="InterPro" id="IPR037431">
    <property type="entry name" value="REX4_DEDDh_dom"/>
</dbReference>
<dbReference type="CDD" id="cd06144">
    <property type="entry name" value="REX4_like"/>
    <property type="match status" value="1"/>
</dbReference>
<evidence type="ECO:0000259" key="14">
    <source>
        <dbReference type="SMART" id="SM00479"/>
    </source>
</evidence>
<dbReference type="GO" id="GO:0005730">
    <property type="term" value="C:nucleolus"/>
    <property type="evidence" value="ECO:0007669"/>
    <property type="project" value="UniProtKB-SubCell"/>
</dbReference>
<keyword evidence="7" id="KW-0690">Ribosome biogenesis</keyword>
<dbReference type="Pfam" id="PF07767">
    <property type="entry name" value="Nop53"/>
    <property type="match status" value="1"/>
</dbReference>
<evidence type="ECO:0000313" key="16">
    <source>
        <dbReference type="Proteomes" id="UP001153461"/>
    </source>
</evidence>
<dbReference type="Gene3D" id="2.40.128.680">
    <property type="match status" value="1"/>
</dbReference>
<feature type="region of interest" description="Disordered" evidence="13">
    <location>
        <begin position="437"/>
        <end position="514"/>
    </location>
</feature>
<dbReference type="GO" id="GO:0008408">
    <property type="term" value="F:3'-5' exonuclease activity"/>
    <property type="evidence" value="ECO:0007669"/>
    <property type="project" value="InterPro"/>
</dbReference>
<dbReference type="GO" id="GO:0032299">
    <property type="term" value="C:ribonuclease H2 complex"/>
    <property type="evidence" value="ECO:0007669"/>
    <property type="project" value="InterPro"/>
</dbReference>
<dbReference type="InterPro" id="IPR011687">
    <property type="entry name" value="Nop53/GLTSCR2"/>
</dbReference>
<evidence type="ECO:0000256" key="7">
    <source>
        <dbReference type="ARBA" id="ARBA00022517"/>
    </source>
</evidence>
<reference evidence="15" key="1">
    <citation type="submission" date="2021-07" db="EMBL/GenBank/DDBJ databases">
        <authorList>
            <person name="Branca A.L. A."/>
        </authorList>
    </citation>
    <scope>NUCLEOTIDE SEQUENCE</scope>
</reference>
<sequence length="878" mass="99413">MSTNVDAPKQFKQPSRKGKKAWRKNVDVTDVQEGLRDLKEAEITGGLVSEKPSDQLFVLDTVGNEEVRKSIAKKQKKPLKSDEILAQRSMIPALDGRKRGNSNVTDGVIEPKTKKPKSDWVSRKDYLRLKQVAKEGNPLGKKAENEFYDPWAEDNEPSLAYDDPRFDFLQKPKPKVEPVTLKHAPISLAANGKPVPSVKMPHAGTSYNPVFEEWDKLLETHGAKAVEAEKQRLEEEAKEAEKQRLIEEAKNDNGEVKSDDESAWEGFESEYEKSEWLNKKRPERKSKTQRNKANRRKAAERQAKWEAARVKRDAQAEHILKITEEIKQRELERQDQSDADDSEDGDDTTLRRKTFGSKRPVPEQPLELVLPDELQDSLRLLKPEGNLLDDRFRTLIVQGKLESRAPITQARKARRQITEKWTAKDFKTGNWKKLQATLKKDSTVKRKPSDPDSGDGFVKKRKLTEKQKPYNKDAKPTKRKRMSDKKETGDSADAPAPKIETSSRHKENEGRSPTAELGKYVAMDCEMVGVGPNPDSDSALARVSIVNFNGDQVYDSYVRPKEMVTDWRTHVSGIAPKHMVEARSLEHVQKEVADIMKDRILVGHAVSNDLDALLLGHPKRDIRDTSKHAPYRKIAGGGSPRLKILAEEFLGIKIQEGAHSSVEDARATMALYRREKDAFEREHLKKWPARMIADNREKVLQNIRQRATNRMPDMYAIQPCSKASSQSEKNDSTPQCMPNIIPCRIHHDGPIDSLDRYWRVKDEKDNTQTVHFRGRKLRGRRVALPDGYQGVVATSTDRVLPAAQRADSDGADAEAEPEEPVKIMEMQGTFDDFVVWGHETLPAADDTFVKGVEEWLQFADAMHITPTTATNGKESAAA</sequence>
<evidence type="ECO:0000256" key="3">
    <source>
        <dbReference type="ARBA" id="ARBA00008838"/>
    </source>
</evidence>
<gene>
    <name evidence="15" type="ORF">PNAL_LOCUS8315</name>
</gene>
<keyword evidence="9" id="KW-0378">Hydrolase</keyword>
<evidence type="ECO:0000256" key="12">
    <source>
        <dbReference type="ARBA" id="ARBA00025599"/>
    </source>
</evidence>
<feature type="region of interest" description="Disordered" evidence="13">
    <location>
        <begin position="228"/>
        <end position="312"/>
    </location>
</feature>
<feature type="compositionally biased region" description="Basic and acidic residues" evidence="13">
    <location>
        <begin position="228"/>
        <end position="260"/>
    </location>
</feature>
<dbReference type="OrthoDB" id="7933078at2759"/>
<organism evidence="15 16">
    <name type="scientific">Penicillium nalgiovense</name>
    <dbReference type="NCBI Taxonomy" id="60175"/>
    <lineage>
        <taxon>Eukaryota</taxon>
        <taxon>Fungi</taxon>
        <taxon>Dikarya</taxon>
        <taxon>Ascomycota</taxon>
        <taxon>Pezizomycotina</taxon>
        <taxon>Eurotiomycetes</taxon>
        <taxon>Eurotiomycetidae</taxon>
        <taxon>Eurotiales</taxon>
        <taxon>Aspergillaceae</taxon>
        <taxon>Penicillium</taxon>
    </lineage>
</organism>
<dbReference type="GO" id="GO:0005654">
    <property type="term" value="C:nucleoplasm"/>
    <property type="evidence" value="ECO:0007669"/>
    <property type="project" value="UniProtKB-SubCell"/>
</dbReference>
<dbReference type="GO" id="GO:0006364">
    <property type="term" value="P:rRNA processing"/>
    <property type="evidence" value="ECO:0007669"/>
    <property type="project" value="InterPro"/>
</dbReference>
<dbReference type="Gene3D" id="3.30.420.10">
    <property type="entry name" value="Ribonuclease H-like superfamily/Ribonuclease H"/>
    <property type="match status" value="1"/>
</dbReference>
<proteinExistence type="inferred from homology"/>
<feature type="compositionally biased region" description="Basic residues" evidence="13">
    <location>
        <begin position="14"/>
        <end position="23"/>
    </location>
</feature>
<dbReference type="GO" id="GO:0000027">
    <property type="term" value="P:ribosomal large subunit assembly"/>
    <property type="evidence" value="ECO:0007669"/>
    <property type="project" value="TreeGrafter"/>
</dbReference>
<feature type="region of interest" description="Disordered" evidence="13">
    <location>
        <begin position="324"/>
        <end position="368"/>
    </location>
</feature>
<dbReference type="InterPro" id="IPR013924">
    <property type="entry name" value="RNase_H2_suC"/>
</dbReference>
<dbReference type="SUPFAM" id="SSF53098">
    <property type="entry name" value="Ribonuclease H-like"/>
    <property type="match status" value="1"/>
</dbReference>
<dbReference type="Pfam" id="PF00929">
    <property type="entry name" value="RNase_T"/>
    <property type="match status" value="1"/>
</dbReference>
<comment type="caution">
    <text evidence="15">The sequence shown here is derived from an EMBL/GenBank/DDBJ whole genome shotgun (WGS) entry which is preliminary data.</text>
</comment>
<feature type="compositionally biased region" description="Basic and acidic residues" evidence="13">
    <location>
        <begin position="270"/>
        <end position="280"/>
    </location>
</feature>
<comment type="function">
    <text evidence="12">Exoribonuclease involved in ribosome biosynthesis. Involved in the processing of ITS1, the internal transcribed spacer localized between the 18S and 5.8S rRNAs.</text>
</comment>
<feature type="compositionally biased region" description="Acidic residues" evidence="13">
    <location>
        <begin position="337"/>
        <end position="347"/>
    </location>
</feature>
<feature type="domain" description="Exonuclease" evidence="14">
    <location>
        <begin position="519"/>
        <end position="681"/>
    </location>
</feature>
<keyword evidence="11" id="KW-0539">Nucleus</keyword>
<evidence type="ECO:0000256" key="1">
    <source>
        <dbReference type="ARBA" id="ARBA00004604"/>
    </source>
</evidence>
<dbReference type="FunFam" id="3.30.420.10:FF:000007">
    <property type="entry name" value="Interferon-stimulated exonuclease gene 20"/>
    <property type="match status" value="1"/>
</dbReference>
<evidence type="ECO:0000256" key="6">
    <source>
        <dbReference type="ARBA" id="ARBA00018339"/>
    </source>
</evidence>
<feature type="region of interest" description="Disordered" evidence="13">
    <location>
        <begin position="90"/>
        <end position="116"/>
    </location>
</feature>
<feature type="compositionally biased region" description="Basic and acidic residues" evidence="13">
    <location>
        <begin position="324"/>
        <end position="336"/>
    </location>
</feature>
<dbReference type="CDD" id="cd09271">
    <property type="entry name" value="RNase_H2-C"/>
    <property type="match status" value="1"/>
</dbReference>
<evidence type="ECO:0000313" key="15">
    <source>
        <dbReference type="EMBL" id="CAG8233707.1"/>
    </source>
</evidence>
<evidence type="ECO:0000256" key="8">
    <source>
        <dbReference type="ARBA" id="ARBA00022722"/>
    </source>
</evidence>
<dbReference type="Pfam" id="PF08615">
    <property type="entry name" value="RNase_H2_suC"/>
    <property type="match status" value="1"/>
</dbReference>
<feature type="compositionally biased region" description="Basic and acidic residues" evidence="13">
    <location>
        <begin position="438"/>
        <end position="450"/>
    </location>
</feature>
<dbReference type="AlphaFoldDB" id="A0A9W4MZ89"/>
<name>A0A9W4MZ89_PENNA</name>
<feature type="compositionally biased region" description="Basic and acidic residues" evidence="13">
    <location>
        <begin position="501"/>
        <end position="510"/>
    </location>
</feature>
<evidence type="ECO:0000256" key="13">
    <source>
        <dbReference type="SAM" id="MobiDB-lite"/>
    </source>
</evidence>
<evidence type="ECO:0000256" key="11">
    <source>
        <dbReference type="ARBA" id="ARBA00023242"/>
    </source>
</evidence>
<protein>
    <recommendedName>
        <fullName evidence="5">RNA exonuclease 4</fullName>
    </recommendedName>
    <alternativeName>
        <fullName evidence="6">Ribosome biogenesis protein NOP53</fullName>
    </alternativeName>
</protein>
<dbReference type="GO" id="GO:0008097">
    <property type="term" value="F:5S rRNA binding"/>
    <property type="evidence" value="ECO:0007669"/>
    <property type="project" value="TreeGrafter"/>
</dbReference>
<evidence type="ECO:0000256" key="9">
    <source>
        <dbReference type="ARBA" id="ARBA00022801"/>
    </source>
</evidence>
<dbReference type="InterPro" id="IPR012337">
    <property type="entry name" value="RNaseH-like_sf"/>
</dbReference>
<evidence type="ECO:0000256" key="5">
    <source>
        <dbReference type="ARBA" id="ARBA00016937"/>
    </source>
</evidence>
<evidence type="ECO:0000256" key="10">
    <source>
        <dbReference type="ARBA" id="ARBA00022839"/>
    </source>
</evidence>
<dbReference type="EMBL" id="CAJVNV010000555">
    <property type="protein sequence ID" value="CAG8233707.1"/>
    <property type="molecule type" value="Genomic_DNA"/>
</dbReference>
<evidence type="ECO:0000256" key="2">
    <source>
        <dbReference type="ARBA" id="ARBA00004642"/>
    </source>
</evidence>
<keyword evidence="10" id="KW-0269">Exonuclease</keyword>
<dbReference type="GO" id="GO:0006401">
    <property type="term" value="P:RNA catabolic process"/>
    <property type="evidence" value="ECO:0007669"/>
    <property type="project" value="InterPro"/>
</dbReference>
<feature type="compositionally biased region" description="Basic and acidic residues" evidence="13">
    <location>
        <begin position="464"/>
        <end position="476"/>
    </location>
</feature>
<dbReference type="InterPro" id="IPR036397">
    <property type="entry name" value="RNaseH_sf"/>
</dbReference>
<keyword evidence="8" id="KW-0540">Nuclease</keyword>
<feature type="region of interest" description="Disordered" evidence="13">
    <location>
        <begin position="1"/>
        <end position="24"/>
    </location>
</feature>
<comment type="subcellular location">
    <subcellularLocation>
        <location evidence="1">Nucleus</location>
        <location evidence="1">Nucleolus</location>
    </subcellularLocation>
    <subcellularLocation>
        <location evidence="2">Nucleus</location>
        <location evidence="2">Nucleoplasm</location>
    </subcellularLocation>
</comment>
<dbReference type="PANTHER" id="PTHR14211:SF7">
    <property type="entry name" value="RIBOSOME BIOGENESIS PROTEIN NOP53"/>
    <property type="match status" value="1"/>
</dbReference>
<accession>A0A9W4MZ89</accession>
<comment type="similarity">
    <text evidence="3">Belongs to the NOP53 family.</text>
</comment>
<dbReference type="InterPro" id="IPR013520">
    <property type="entry name" value="Ribonucl_H"/>
</dbReference>
<dbReference type="PANTHER" id="PTHR14211">
    <property type="entry name" value="GLIOMA SUPPRESSOR CANDIDATE REGION GENE 2"/>
    <property type="match status" value="1"/>
</dbReference>
<dbReference type="Proteomes" id="UP001153461">
    <property type="component" value="Unassembled WGS sequence"/>
</dbReference>
<feature type="compositionally biased region" description="Basic residues" evidence="13">
    <location>
        <begin position="281"/>
        <end position="296"/>
    </location>
</feature>